<evidence type="ECO:0000313" key="3">
    <source>
        <dbReference type="Proteomes" id="UP000078343"/>
    </source>
</evidence>
<comment type="caution">
    <text evidence="2">The sequence shown here is derived from an EMBL/GenBank/DDBJ whole genome shotgun (WGS) entry which is preliminary data.</text>
</comment>
<dbReference type="EMBL" id="LVYI01000016">
    <property type="protein sequence ID" value="OAP54000.1"/>
    <property type="molecule type" value="Genomic_DNA"/>
</dbReference>
<feature type="domain" description="DUF3669" evidence="1">
    <location>
        <begin position="405"/>
        <end position="466"/>
    </location>
</feature>
<evidence type="ECO:0000259" key="1">
    <source>
        <dbReference type="Pfam" id="PF12417"/>
    </source>
</evidence>
<name>A0A178Z2K8_9EURO</name>
<dbReference type="GeneID" id="30015928"/>
<proteinExistence type="predicted"/>
<dbReference type="PANTHER" id="PTHR40780:SF2">
    <property type="entry name" value="DUF3669 DOMAIN-CONTAINING PROTEIN"/>
    <property type="match status" value="1"/>
</dbReference>
<evidence type="ECO:0000313" key="2">
    <source>
        <dbReference type="EMBL" id="OAP54000.1"/>
    </source>
</evidence>
<dbReference type="RefSeq" id="XP_018687367.1">
    <property type="nucleotide sequence ID" value="XM_018843265.1"/>
</dbReference>
<dbReference type="Pfam" id="PF12417">
    <property type="entry name" value="DUF3669"/>
    <property type="match status" value="1"/>
</dbReference>
<gene>
    <name evidence="2" type="ORF">AYL99_11760</name>
</gene>
<dbReference type="Proteomes" id="UP000078343">
    <property type="component" value="Unassembled WGS sequence"/>
</dbReference>
<dbReference type="AlphaFoldDB" id="A0A178Z2K8"/>
<reference evidence="2 3" key="1">
    <citation type="submission" date="2016-04" db="EMBL/GenBank/DDBJ databases">
        <title>Draft genome of Fonsecaea erecta CBS 125763.</title>
        <authorList>
            <person name="Weiss V.A."/>
            <person name="Vicente V.A."/>
            <person name="Raittz R.T."/>
            <person name="Moreno L.F."/>
            <person name="De Souza E.M."/>
            <person name="Pedrosa F.O."/>
            <person name="Steffens M.B."/>
            <person name="Faoro H."/>
            <person name="Tadra-Sfeir M.Z."/>
            <person name="Najafzadeh M.J."/>
            <person name="Felipe M.S."/>
            <person name="Teixeira M."/>
            <person name="Sun J."/>
            <person name="Xi L."/>
            <person name="Gomes R."/>
            <person name="De Azevedo C.M."/>
            <person name="Salgado C.G."/>
            <person name="Da Silva M.B."/>
            <person name="Nascimento M.F."/>
            <person name="Queiroz-Telles F."/>
            <person name="Attili D.S."/>
            <person name="Gorbushina A."/>
        </authorList>
    </citation>
    <scope>NUCLEOTIDE SEQUENCE [LARGE SCALE GENOMIC DNA]</scope>
    <source>
        <strain evidence="2 3">CBS 125763</strain>
    </source>
</reference>
<protein>
    <recommendedName>
        <fullName evidence="1">DUF3669 domain-containing protein</fullName>
    </recommendedName>
</protein>
<organism evidence="2 3">
    <name type="scientific">Fonsecaea erecta</name>
    <dbReference type="NCBI Taxonomy" id="1367422"/>
    <lineage>
        <taxon>Eukaryota</taxon>
        <taxon>Fungi</taxon>
        <taxon>Dikarya</taxon>
        <taxon>Ascomycota</taxon>
        <taxon>Pezizomycotina</taxon>
        <taxon>Eurotiomycetes</taxon>
        <taxon>Chaetothyriomycetidae</taxon>
        <taxon>Chaetothyriales</taxon>
        <taxon>Herpotrichiellaceae</taxon>
        <taxon>Fonsecaea</taxon>
    </lineage>
</organism>
<dbReference type="OrthoDB" id="2993351at2759"/>
<keyword evidence="3" id="KW-1185">Reference proteome</keyword>
<dbReference type="InterPro" id="IPR022137">
    <property type="entry name" value="Znf_prot_DUF3669"/>
</dbReference>
<sequence length="493" mass="55443">MPARQAYNVRILLGPQRPLDLPSSLCESYSVEPEDLLLRKSPTALTVRTFLCQSYRVEREDLLVSTPLYSVYKADGLKVIMSRRDNARTDASVISVTDSLKSLMASTLRYAGEMSGLTFLDDTALRQYGPEQVLHRMLSTKSYISTSSSLAAKNQAAHDKPGRQAFTQVGKGQCGTVWALTGTTQVFKIMNEGKQGQLWNDYCQHASIEEAFLATYSGYRRNISLPRVSAWVGPDNEMFWEEHRGLFPEASSIKPTSGFLSERIFPVPLPVRAALVDAFAPREVKKNKESFLSQPENKDCLIRIYLGRRQTRPATNTFRLRNFDMTVNEMEFLRLDTSLYAETLAQMLAIIHWKANLDANDVEFVFGSAPAVKGRPTAAELKATNPKDVQKLVTEIDFNHRSIGIWVLDFDQCKEFAHDQGGVKQLERGFYFNDPYYPRPVSTDPKDVALWNTFKECYLDTSAAFIASGMPQQFIDAVEAEGRKRGAGGSLFK</sequence>
<accession>A0A178Z2K8</accession>
<dbReference type="PANTHER" id="PTHR40780">
    <property type="entry name" value="DUF3669 DOMAIN-CONTAINING PROTEIN"/>
    <property type="match status" value="1"/>
</dbReference>